<evidence type="ECO:0000313" key="1">
    <source>
        <dbReference type="Proteomes" id="UP000887565"/>
    </source>
</evidence>
<evidence type="ECO:0000313" key="2">
    <source>
        <dbReference type="WBParaSite" id="nRc.2.0.1.t33417-RA"/>
    </source>
</evidence>
<sequence length="70" mass="8106">NKFSKNKKCEKTREAADKLRCANYNIKRSSKSMNWTSSSKEPLDTEAEEALQIDDYKSILKDEAYKASRL</sequence>
<dbReference type="Proteomes" id="UP000887565">
    <property type="component" value="Unplaced"/>
</dbReference>
<dbReference type="WBParaSite" id="nRc.2.0.1.t33417-RA">
    <property type="protein sequence ID" value="nRc.2.0.1.t33417-RA"/>
    <property type="gene ID" value="nRc.2.0.1.g33417"/>
</dbReference>
<name>A0A915K6B6_ROMCU</name>
<organism evidence="1 2">
    <name type="scientific">Romanomermis culicivorax</name>
    <name type="common">Nematode worm</name>
    <dbReference type="NCBI Taxonomy" id="13658"/>
    <lineage>
        <taxon>Eukaryota</taxon>
        <taxon>Metazoa</taxon>
        <taxon>Ecdysozoa</taxon>
        <taxon>Nematoda</taxon>
        <taxon>Enoplea</taxon>
        <taxon>Dorylaimia</taxon>
        <taxon>Mermithida</taxon>
        <taxon>Mermithoidea</taxon>
        <taxon>Mermithidae</taxon>
        <taxon>Romanomermis</taxon>
    </lineage>
</organism>
<accession>A0A915K6B6</accession>
<proteinExistence type="predicted"/>
<dbReference type="AlphaFoldDB" id="A0A915K6B6"/>
<protein>
    <submittedName>
        <fullName evidence="2">Uncharacterized protein</fullName>
    </submittedName>
</protein>
<keyword evidence="1" id="KW-1185">Reference proteome</keyword>
<reference evidence="2" key="1">
    <citation type="submission" date="2022-11" db="UniProtKB">
        <authorList>
            <consortium name="WormBaseParasite"/>
        </authorList>
    </citation>
    <scope>IDENTIFICATION</scope>
</reference>